<feature type="region of interest" description="Disordered" evidence="1">
    <location>
        <begin position="43"/>
        <end position="65"/>
    </location>
</feature>
<dbReference type="Proteomes" id="UP001283361">
    <property type="component" value="Unassembled WGS sequence"/>
</dbReference>
<evidence type="ECO:0000313" key="3">
    <source>
        <dbReference type="Proteomes" id="UP001283361"/>
    </source>
</evidence>
<name>A0AAE1CIV0_9GAST</name>
<dbReference type="EMBL" id="JAWDGP010008055">
    <property type="protein sequence ID" value="KAK3696108.1"/>
    <property type="molecule type" value="Genomic_DNA"/>
</dbReference>
<dbReference type="AlphaFoldDB" id="A0AAE1CIV0"/>
<gene>
    <name evidence="2" type="ORF">RRG08_061883</name>
</gene>
<protein>
    <submittedName>
        <fullName evidence="2">Uncharacterized protein</fullName>
    </submittedName>
</protein>
<sequence>MTFTTTDSQLNCSAFRPSHGFIFHTLTGEAVYFTPIDFPKGFAGGPSDLEPSANQSSAQGKANAFPIEMDITTTQLARPA</sequence>
<comment type="caution">
    <text evidence="2">The sequence shown here is derived from an EMBL/GenBank/DDBJ whole genome shotgun (WGS) entry which is preliminary data.</text>
</comment>
<proteinExistence type="predicted"/>
<keyword evidence="3" id="KW-1185">Reference proteome</keyword>
<accession>A0AAE1CIV0</accession>
<evidence type="ECO:0000256" key="1">
    <source>
        <dbReference type="SAM" id="MobiDB-lite"/>
    </source>
</evidence>
<organism evidence="2 3">
    <name type="scientific">Elysia crispata</name>
    <name type="common">lettuce slug</name>
    <dbReference type="NCBI Taxonomy" id="231223"/>
    <lineage>
        <taxon>Eukaryota</taxon>
        <taxon>Metazoa</taxon>
        <taxon>Spiralia</taxon>
        <taxon>Lophotrochozoa</taxon>
        <taxon>Mollusca</taxon>
        <taxon>Gastropoda</taxon>
        <taxon>Heterobranchia</taxon>
        <taxon>Euthyneura</taxon>
        <taxon>Panpulmonata</taxon>
        <taxon>Sacoglossa</taxon>
        <taxon>Placobranchoidea</taxon>
        <taxon>Plakobranchidae</taxon>
        <taxon>Elysia</taxon>
    </lineage>
</organism>
<evidence type="ECO:0000313" key="2">
    <source>
        <dbReference type="EMBL" id="KAK3696108.1"/>
    </source>
</evidence>
<reference evidence="2" key="1">
    <citation type="journal article" date="2023" name="G3 (Bethesda)">
        <title>A reference genome for the long-term kleptoplast-retaining sea slug Elysia crispata morphotype clarki.</title>
        <authorList>
            <person name="Eastman K.E."/>
            <person name="Pendleton A.L."/>
            <person name="Shaikh M.A."/>
            <person name="Suttiyut T."/>
            <person name="Ogas R."/>
            <person name="Tomko P."/>
            <person name="Gavelis G."/>
            <person name="Widhalm J.R."/>
            <person name="Wisecaver J.H."/>
        </authorList>
    </citation>
    <scope>NUCLEOTIDE SEQUENCE</scope>
    <source>
        <strain evidence="2">ECLA1</strain>
    </source>
</reference>